<feature type="domain" description="Ubiquitin-like" evidence="1">
    <location>
        <begin position="2"/>
        <end position="77"/>
    </location>
</feature>
<evidence type="ECO:0000313" key="3">
    <source>
        <dbReference type="Proteomes" id="UP001205998"/>
    </source>
</evidence>
<organism evidence="2 3">
    <name type="scientific">Silurus asotus</name>
    <name type="common">Amur catfish</name>
    <name type="synonym">Parasilurus asotus</name>
    <dbReference type="NCBI Taxonomy" id="30991"/>
    <lineage>
        <taxon>Eukaryota</taxon>
        <taxon>Metazoa</taxon>
        <taxon>Chordata</taxon>
        <taxon>Craniata</taxon>
        <taxon>Vertebrata</taxon>
        <taxon>Euteleostomi</taxon>
        <taxon>Actinopterygii</taxon>
        <taxon>Neopterygii</taxon>
        <taxon>Teleostei</taxon>
        <taxon>Ostariophysi</taxon>
        <taxon>Siluriformes</taxon>
        <taxon>Siluridae</taxon>
        <taxon>Silurus</taxon>
    </lineage>
</organism>
<dbReference type="PRINTS" id="PR00348">
    <property type="entry name" value="UBIQUITIN"/>
</dbReference>
<dbReference type="InterPro" id="IPR050158">
    <property type="entry name" value="Ubiquitin_ubiquitin-like"/>
</dbReference>
<dbReference type="Proteomes" id="UP001205998">
    <property type="component" value="Unassembled WGS sequence"/>
</dbReference>
<keyword evidence="3" id="KW-1185">Reference proteome</keyword>
<dbReference type="SMART" id="SM00213">
    <property type="entry name" value="UBQ"/>
    <property type="match status" value="2"/>
</dbReference>
<evidence type="ECO:0000313" key="2">
    <source>
        <dbReference type="EMBL" id="KAI5609393.1"/>
    </source>
</evidence>
<dbReference type="CDD" id="cd17039">
    <property type="entry name" value="Ubl_ubiquitin_like"/>
    <property type="match status" value="1"/>
</dbReference>
<feature type="non-terminal residue" evidence="2">
    <location>
        <position position="158"/>
    </location>
</feature>
<dbReference type="InterPro" id="IPR000626">
    <property type="entry name" value="Ubiquitin-like_dom"/>
</dbReference>
<dbReference type="InterPro" id="IPR019956">
    <property type="entry name" value="Ubiquitin_dom"/>
</dbReference>
<dbReference type="FunFam" id="3.10.20.90:FF:000222">
    <property type="entry name" value="Polyubiquitin 5"/>
    <property type="match status" value="1"/>
</dbReference>
<comment type="caution">
    <text evidence="2">The sequence shown here is derived from an EMBL/GenBank/DDBJ whole genome shotgun (WGS) entry which is preliminary data.</text>
</comment>
<sequence>MMELIIKVLSGETKSVHVDPNATIGELKKKIAPVFNARPSQLQLSVTNGQTSQLNQDQMMVKEYGLCSGSTVMLLISATPVPMQVFVKNEKGQTKTYDITEKETVDQLMLKVFRKEGIPVDQQRLVYNGKQLESGKDLHYYNIVPGSTIRMVFHLRGG</sequence>
<dbReference type="SUPFAM" id="SSF54236">
    <property type="entry name" value="Ubiquitin-like"/>
    <property type="match status" value="2"/>
</dbReference>
<proteinExistence type="predicted"/>
<dbReference type="EMBL" id="MU578445">
    <property type="protein sequence ID" value="KAI5609393.1"/>
    <property type="molecule type" value="Genomic_DNA"/>
</dbReference>
<dbReference type="InterPro" id="IPR029071">
    <property type="entry name" value="Ubiquitin-like_domsf"/>
</dbReference>
<reference evidence="2" key="1">
    <citation type="submission" date="2018-07" db="EMBL/GenBank/DDBJ databases">
        <title>Comparative genomics of catfishes provides insights into carnivory and benthic adaptation.</title>
        <authorList>
            <person name="Zhang Y."/>
            <person name="Wang D."/>
            <person name="Peng Z."/>
            <person name="Zheng S."/>
            <person name="Shao F."/>
            <person name="Tao W."/>
        </authorList>
    </citation>
    <scope>NUCLEOTIDE SEQUENCE</scope>
    <source>
        <strain evidence="2">Chongqing</strain>
    </source>
</reference>
<protein>
    <recommendedName>
        <fullName evidence="1">Ubiquitin-like domain-containing protein</fullName>
    </recommendedName>
</protein>
<name>A0AAD5A406_SILAS</name>
<dbReference type="PANTHER" id="PTHR10666">
    <property type="entry name" value="UBIQUITIN"/>
    <property type="match status" value="1"/>
</dbReference>
<evidence type="ECO:0000259" key="1">
    <source>
        <dbReference type="PROSITE" id="PS50053"/>
    </source>
</evidence>
<accession>A0AAD5A406</accession>
<dbReference type="PROSITE" id="PS50053">
    <property type="entry name" value="UBIQUITIN_2"/>
    <property type="match status" value="2"/>
</dbReference>
<feature type="domain" description="Ubiquitin-like" evidence="1">
    <location>
        <begin position="83"/>
        <end position="158"/>
    </location>
</feature>
<dbReference type="Gene3D" id="3.10.20.90">
    <property type="entry name" value="Phosphatidylinositol 3-kinase Catalytic Subunit, Chain A, domain 1"/>
    <property type="match status" value="2"/>
</dbReference>
<dbReference type="AlphaFoldDB" id="A0AAD5A406"/>
<gene>
    <name evidence="2" type="ORF">C0J50_12160</name>
</gene>
<dbReference type="Pfam" id="PF00240">
    <property type="entry name" value="ubiquitin"/>
    <property type="match status" value="2"/>
</dbReference>